<dbReference type="InterPro" id="IPR003663">
    <property type="entry name" value="Sugar/inositol_transpt"/>
</dbReference>
<evidence type="ECO:0000256" key="6">
    <source>
        <dbReference type="ARBA" id="ARBA00023136"/>
    </source>
</evidence>
<keyword evidence="4 8" id="KW-0812">Transmembrane</keyword>
<dbReference type="RefSeq" id="XP_022511804.1">
    <property type="nucleotide sequence ID" value="XM_022655884.1"/>
</dbReference>
<feature type="transmembrane region" description="Helical" evidence="8">
    <location>
        <begin position="373"/>
        <end position="393"/>
    </location>
</feature>
<proteinExistence type="inferred from homology"/>
<feature type="transmembrane region" description="Helical" evidence="8">
    <location>
        <begin position="25"/>
        <end position="49"/>
    </location>
</feature>
<evidence type="ECO:0000256" key="2">
    <source>
        <dbReference type="ARBA" id="ARBA00010992"/>
    </source>
</evidence>
<dbReference type="NCBIfam" id="TIGR00879">
    <property type="entry name" value="SP"/>
    <property type="match status" value="1"/>
</dbReference>
<dbReference type="InterPro" id="IPR020846">
    <property type="entry name" value="MFS_dom"/>
</dbReference>
<keyword evidence="3 7" id="KW-0813">Transport</keyword>
<feature type="transmembrane region" description="Helical" evidence="8">
    <location>
        <begin position="100"/>
        <end position="119"/>
    </location>
</feature>
<dbReference type="PROSITE" id="PS50850">
    <property type="entry name" value="MFS"/>
    <property type="match status" value="1"/>
</dbReference>
<keyword evidence="11" id="KW-1185">Reference proteome</keyword>
<dbReference type="InterPro" id="IPR050360">
    <property type="entry name" value="MFS_Sugar_Transporters"/>
</dbReference>
<dbReference type="SUPFAM" id="SSF103473">
    <property type="entry name" value="MFS general substrate transporter"/>
    <property type="match status" value="1"/>
</dbReference>
<dbReference type="GeneID" id="34601082"/>
<feature type="transmembrane region" description="Helical" evidence="8">
    <location>
        <begin position="314"/>
        <end position="332"/>
    </location>
</feature>
<feature type="transmembrane region" description="Helical" evidence="8">
    <location>
        <begin position="193"/>
        <end position="210"/>
    </location>
</feature>
<comment type="caution">
    <text evidence="10">The sequence shown here is derived from an EMBL/GenBank/DDBJ whole genome shotgun (WGS) entry which is preliminary data.</text>
</comment>
<feature type="transmembrane region" description="Helical" evidence="8">
    <location>
        <begin position="125"/>
        <end position="145"/>
    </location>
</feature>
<dbReference type="Pfam" id="PF00083">
    <property type="entry name" value="Sugar_tr"/>
    <property type="match status" value="1"/>
</dbReference>
<dbReference type="PANTHER" id="PTHR48022">
    <property type="entry name" value="PLASTIDIC GLUCOSE TRANSPORTER 4"/>
    <property type="match status" value="1"/>
</dbReference>
<dbReference type="PROSITE" id="PS00216">
    <property type="entry name" value="SUGAR_TRANSPORT_1"/>
    <property type="match status" value="1"/>
</dbReference>
<dbReference type="OrthoDB" id="6612291at2759"/>
<dbReference type="PANTHER" id="PTHR48022:SF11">
    <property type="entry name" value="MONOSACCHARIDE TRANSPORTER (HXT8), PUTATIVE (AFU_ORTHOLOGUE AFUA_2G08120)-RELATED"/>
    <property type="match status" value="1"/>
</dbReference>
<dbReference type="InterPro" id="IPR036259">
    <property type="entry name" value="MFS_trans_sf"/>
</dbReference>
<evidence type="ECO:0000256" key="5">
    <source>
        <dbReference type="ARBA" id="ARBA00022989"/>
    </source>
</evidence>
<organism evidence="10 11">
    <name type="scientific">Fonsecaea monophora</name>
    <dbReference type="NCBI Taxonomy" id="254056"/>
    <lineage>
        <taxon>Eukaryota</taxon>
        <taxon>Fungi</taxon>
        <taxon>Dikarya</taxon>
        <taxon>Ascomycota</taxon>
        <taxon>Pezizomycotina</taxon>
        <taxon>Eurotiomycetes</taxon>
        <taxon>Chaetothyriomycetidae</taxon>
        <taxon>Chaetothyriales</taxon>
        <taxon>Herpotrichiellaceae</taxon>
        <taxon>Fonsecaea</taxon>
    </lineage>
</organism>
<evidence type="ECO:0000256" key="3">
    <source>
        <dbReference type="ARBA" id="ARBA00022448"/>
    </source>
</evidence>
<dbReference type="GO" id="GO:0016020">
    <property type="term" value="C:membrane"/>
    <property type="evidence" value="ECO:0007669"/>
    <property type="project" value="UniProtKB-SubCell"/>
</dbReference>
<dbReference type="InterPro" id="IPR005828">
    <property type="entry name" value="MFS_sugar_transport-like"/>
</dbReference>
<comment type="subcellular location">
    <subcellularLocation>
        <location evidence="1">Membrane</location>
        <topology evidence="1">Multi-pass membrane protein</topology>
    </subcellularLocation>
</comment>
<sequence length="560" mass="61286">MASSQTVDQSEYHHSARRQFKWQNVLFIVAASLGSCMYGYSASVISTTLIQPSFVKAMGLDTAPDASDLIGLTGSMYQVGGFLGTFAVSPISDRWGRKVGIAVPAVFACVTSALLAGSVNIHMFIAFRFFAGMAAYIIVSTVPVWMSEVAPPSVRGVLVDIHGISLLFGYALASWIGYGFWKGGDSNGWRGLQALNALPGVLLLCFLPWLPESPRWLLMKDRYEDAATVLKSLHTEEEAAVELSQISTQVRIDRTLDSSYWALIKKPSYRKRAIMSFLIPAGIQLSGPLVLNNYGPTLYGALGYDTEQQFLYQIGWYTVAIGGGILALFVVERVARPKLIAFGIQFCLCCLAIEAALVATYTTPEALANPNNSALSAAVAMLFVYVVMWEICLDGTQFVYISEICPNHLRAKGIALGMAGLCAMNIMWLQVAPIAFKNIGWKFYLCFIIPGTVFVCFLLYWFPDTRRIPLEEVAKIFGDQDEIASALELEKSSESAVEKVDTEKASLEATKEAGTKAPMVLSHVEMPEGGRLDISGLLRWNEDDGDNLKSRRGGAVERTL</sequence>
<evidence type="ECO:0000256" key="7">
    <source>
        <dbReference type="RuleBase" id="RU003346"/>
    </source>
</evidence>
<feature type="transmembrane region" description="Helical" evidence="8">
    <location>
        <begin position="157"/>
        <end position="181"/>
    </location>
</feature>
<evidence type="ECO:0000259" key="9">
    <source>
        <dbReference type="PROSITE" id="PS50850"/>
    </source>
</evidence>
<keyword evidence="5 8" id="KW-1133">Transmembrane helix</keyword>
<feature type="transmembrane region" description="Helical" evidence="8">
    <location>
        <begin position="273"/>
        <end position="294"/>
    </location>
</feature>
<dbReference type="EMBL" id="LVKK01000039">
    <property type="protein sequence ID" value="OAG39852.1"/>
    <property type="molecule type" value="Genomic_DNA"/>
</dbReference>
<dbReference type="Gene3D" id="1.20.1250.20">
    <property type="entry name" value="MFS general substrate transporter like domains"/>
    <property type="match status" value="1"/>
</dbReference>
<gene>
    <name evidence="10" type="ORF">AYO21_05918</name>
</gene>
<evidence type="ECO:0000313" key="10">
    <source>
        <dbReference type="EMBL" id="OAG39852.1"/>
    </source>
</evidence>
<name>A0A177F8U4_9EURO</name>
<feature type="transmembrane region" description="Helical" evidence="8">
    <location>
        <begin position="69"/>
        <end position="88"/>
    </location>
</feature>
<keyword evidence="6 8" id="KW-0472">Membrane</keyword>
<feature type="transmembrane region" description="Helical" evidence="8">
    <location>
        <begin position="441"/>
        <end position="462"/>
    </location>
</feature>
<feature type="transmembrane region" description="Helical" evidence="8">
    <location>
        <begin position="414"/>
        <end position="435"/>
    </location>
</feature>
<dbReference type="InterPro" id="IPR005829">
    <property type="entry name" value="Sugar_transporter_CS"/>
</dbReference>
<evidence type="ECO:0000256" key="4">
    <source>
        <dbReference type="ARBA" id="ARBA00022692"/>
    </source>
</evidence>
<evidence type="ECO:0000256" key="1">
    <source>
        <dbReference type="ARBA" id="ARBA00004141"/>
    </source>
</evidence>
<feature type="transmembrane region" description="Helical" evidence="8">
    <location>
        <begin position="339"/>
        <end position="361"/>
    </location>
</feature>
<evidence type="ECO:0000313" key="11">
    <source>
        <dbReference type="Proteomes" id="UP000077002"/>
    </source>
</evidence>
<dbReference type="GO" id="GO:0005351">
    <property type="term" value="F:carbohydrate:proton symporter activity"/>
    <property type="evidence" value="ECO:0007669"/>
    <property type="project" value="TreeGrafter"/>
</dbReference>
<evidence type="ECO:0000256" key="8">
    <source>
        <dbReference type="SAM" id="Phobius"/>
    </source>
</evidence>
<dbReference type="Proteomes" id="UP000077002">
    <property type="component" value="Unassembled WGS sequence"/>
</dbReference>
<protein>
    <recommendedName>
        <fullName evidence="9">Major facilitator superfamily (MFS) profile domain-containing protein</fullName>
    </recommendedName>
</protein>
<comment type="similarity">
    <text evidence="2 7">Belongs to the major facilitator superfamily. Sugar transporter (TC 2.A.1.1) family.</text>
</comment>
<reference evidence="10 11" key="1">
    <citation type="submission" date="2016-03" db="EMBL/GenBank/DDBJ databases">
        <title>Draft genome sequence of the Fonsecaea monophora CBS 269.37.</title>
        <authorList>
            <person name="Bombassaro A."/>
            <person name="Vinicius W.A."/>
            <person name="De Hoog S."/>
            <person name="Sun J."/>
            <person name="Souza E.M."/>
            <person name="Raittz R.T."/>
            <person name="Costa F."/>
            <person name="Leao A.C."/>
            <person name="Tadra-Sfeir M.Z."/>
            <person name="Baura V."/>
            <person name="Balsanelli E."/>
            <person name="Pedrosa F.O."/>
            <person name="Moreno L.F."/>
            <person name="Steffens M.B."/>
            <person name="Xi L."/>
            <person name="Bocca A.L."/>
            <person name="Felipe M.S."/>
            <person name="Teixeira M."/>
            <person name="Telles Filho F.Q."/>
            <person name="Azevedo C.M."/>
            <person name="Gomes R."/>
            <person name="Vicente V.A."/>
        </authorList>
    </citation>
    <scope>NUCLEOTIDE SEQUENCE [LARGE SCALE GENOMIC DNA]</scope>
    <source>
        <strain evidence="10 11">CBS 269.37</strain>
    </source>
</reference>
<accession>A0A177F8U4</accession>
<feature type="domain" description="Major facilitator superfamily (MFS) profile" evidence="9">
    <location>
        <begin position="27"/>
        <end position="466"/>
    </location>
</feature>
<dbReference type="AlphaFoldDB" id="A0A177F8U4"/>